<keyword evidence="1" id="KW-1133">Transmembrane helix</keyword>
<evidence type="ECO:0000256" key="1">
    <source>
        <dbReference type="SAM" id="Phobius"/>
    </source>
</evidence>
<feature type="transmembrane region" description="Helical" evidence="1">
    <location>
        <begin position="165"/>
        <end position="185"/>
    </location>
</feature>
<dbReference type="EMBL" id="MN738937">
    <property type="protein sequence ID" value="QHT32404.1"/>
    <property type="molecule type" value="Genomic_DNA"/>
</dbReference>
<feature type="transmembrane region" description="Helical" evidence="1">
    <location>
        <begin position="33"/>
        <end position="58"/>
    </location>
</feature>
<dbReference type="AlphaFoldDB" id="A0A6C0ET95"/>
<feature type="transmembrane region" description="Helical" evidence="1">
    <location>
        <begin position="70"/>
        <end position="95"/>
    </location>
</feature>
<feature type="transmembrane region" description="Helical" evidence="1">
    <location>
        <begin position="140"/>
        <end position="159"/>
    </location>
</feature>
<accession>A0A6C0ET95</accession>
<sequence length="189" mass="21864">MNAFVGVLCAFIGSITWYKQDILKHTYILNSPILFSIALILLGGIIILSNATNIISIFTGSKWITNIDTINYIEIFTVFLLIYLGTGMYILASYFHLTIKNWTFIKALILAIPLVLIEYQFSLRGNYLANTILKMNAIQITLVTMMFYLINAWLLNFFFLKQPVIWWREVSAFILICCAFLIIFYDRVK</sequence>
<proteinExistence type="predicted"/>
<name>A0A6C0ET95_9ZZZZ</name>
<reference evidence="2" key="1">
    <citation type="journal article" date="2020" name="Nature">
        <title>Giant virus diversity and host interactions through global metagenomics.</title>
        <authorList>
            <person name="Schulz F."/>
            <person name="Roux S."/>
            <person name="Paez-Espino D."/>
            <person name="Jungbluth S."/>
            <person name="Walsh D.A."/>
            <person name="Denef V.J."/>
            <person name="McMahon K.D."/>
            <person name="Konstantinidis K.T."/>
            <person name="Eloe-Fadrosh E.A."/>
            <person name="Kyrpides N.C."/>
            <person name="Woyke T."/>
        </authorList>
    </citation>
    <scope>NUCLEOTIDE SEQUENCE</scope>
    <source>
        <strain evidence="2">GVMAG-M-3300009159-65</strain>
    </source>
</reference>
<keyword evidence="1" id="KW-0472">Membrane</keyword>
<keyword evidence="1" id="KW-0812">Transmembrane</keyword>
<feature type="transmembrane region" description="Helical" evidence="1">
    <location>
        <begin position="101"/>
        <end position="119"/>
    </location>
</feature>
<protein>
    <submittedName>
        <fullName evidence="2">Uncharacterized protein</fullName>
    </submittedName>
</protein>
<evidence type="ECO:0000313" key="2">
    <source>
        <dbReference type="EMBL" id="QHT32404.1"/>
    </source>
</evidence>
<organism evidence="2">
    <name type="scientific">viral metagenome</name>
    <dbReference type="NCBI Taxonomy" id="1070528"/>
    <lineage>
        <taxon>unclassified sequences</taxon>
        <taxon>metagenomes</taxon>
        <taxon>organismal metagenomes</taxon>
    </lineage>
</organism>